<dbReference type="NCBIfam" id="TIGR01783">
    <property type="entry name" value="TonB-siderophor"/>
    <property type="match status" value="1"/>
</dbReference>
<dbReference type="InterPro" id="IPR039426">
    <property type="entry name" value="TonB-dep_rcpt-like"/>
</dbReference>
<dbReference type="InterPro" id="IPR037066">
    <property type="entry name" value="Plug_dom_sf"/>
</dbReference>
<evidence type="ECO:0000256" key="6">
    <source>
        <dbReference type="ARBA" id="ARBA00022692"/>
    </source>
</evidence>
<dbReference type="InterPro" id="IPR012910">
    <property type="entry name" value="Plug_dom"/>
</dbReference>
<evidence type="ECO:0000256" key="11">
    <source>
        <dbReference type="ARBA" id="ARBA00023136"/>
    </source>
</evidence>
<evidence type="ECO:0000256" key="3">
    <source>
        <dbReference type="ARBA" id="ARBA00022448"/>
    </source>
</evidence>
<dbReference type="Pfam" id="PF00593">
    <property type="entry name" value="TonB_dep_Rec_b-barrel"/>
    <property type="match status" value="1"/>
</dbReference>
<name>A0A7C9R5M3_9HYPH</name>
<gene>
    <name evidence="18" type="ORF">G6N74_06220</name>
</gene>
<dbReference type="Gene3D" id="2.170.130.10">
    <property type="entry name" value="TonB-dependent receptor, plug domain"/>
    <property type="match status" value="1"/>
</dbReference>
<dbReference type="InterPro" id="IPR010105">
    <property type="entry name" value="TonB_sidphr_rcpt"/>
</dbReference>
<dbReference type="Pfam" id="PF07715">
    <property type="entry name" value="Plug"/>
    <property type="match status" value="1"/>
</dbReference>
<dbReference type="GO" id="GO:0015344">
    <property type="term" value="F:siderophore uptake transmembrane transporter activity"/>
    <property type="evidence" value="ECO:0007669"/>
    <property type="project" value="TreeGrafter"/>
</dbReference>
<comment type="caution">
    <text evidence="18">The sequence shown here is derived from an EMBL/GenBank/DDBJ whole genome shotgun (WGS) entry which is preliminary data.</text>
</comment>
<dbReference type="FunFam" id="2.170.130.10:FF:000001">
    <property type="entry name" value="Catecholate siderophore TonB-dependent receptor"/>
    <property type="match status" value="1"/>
</dbReference>
<evidence type="ECO:0000256" key="9">
    <source>
        <dbReference type="ARBA" id="ARBA00023065"/>
    </source>
</evidence>
<evidence type="ECO:0000256" key="1">
    <source>
        <dbReference type="ARBA" id="ARBA00004571"/>
    </source>
</evidence>
<dbReference type="Proteomes" id="UP000481252">
    <property type="component" value="Unassembled WGS sequence"/>
</dbReference>
<evidence type="ECO:0000256" key="10">
    <source>
        <dbReference type="ARBA" id="ARBA00023077"/>
    </source>
</evidence>
<organism evidence="18 19">
    <name type="scientific">Mesorhizobium zhangyense</name>
    <dbReference type="NCBI Taxonomy" id="1776730"/>
    <lineage>
        <taxon>Bacteria</taxon>
        <taxon>Pseudomonadati</taxon>
        <taxon>Pseudomonadota</taxon>
        <taxon>Alphaproteobacteria</taxon>
        <taxon>Hyphomicrobiales</taxon>
        <taxon>Phyllobacteriaceae</taxon>
        <taxon>Mesorhizobium</taxon>
    </lineage>
</organism>
<keyword evidence="5" id="KW-0410">Iron transport</keyword>
<evidence type="ECO:0000256" key="7">
    <source>
        <dbReference type="ARBA" id="ARBA00022729"/>
    </source>
</evidence>
<dbReference type="InterPro" id="IPR036942">
    <property type="entry name" value="Beta-barrel_TonB_sf"/>
</dbReference>
<evidence type="ECO:0000256" key="15">
    <source>
        <dbReference type="RuleBase" id="RU003357"/>
    </source>
</evidence>
<proteinExistence type="inferred from homology"/>
<keyword evidence="11 14" id="KW-0472">Membrane</keyword>
<evidence type="ECO:0000313" key="19">
    <source>
        <dbReference type="Proteomes" id="UP000481252"/>
    </source>
</evidence>
<keyword evidence="10 15" id="KW-0798">TonB box</keyword>
<evidence type="ECO:0000256" key="2">
    <source>
        <dbReference type="ARBA" id="ARBA00009810"/>
    </source>
</evidence>
<keyword evidence="12 18" id="KW-0675">Receptor</keyword>
<evidence type="ECO:0000256" key="13">
    <source>
        <dbReference type="ARBA" id="ARBA00023237"/>
    </source>
</evidence>
<evidence type="ECO:0000313" key="18">
    <source>
        <dbReference type="EMBL" id="NGN40654.1"/>
    </source>
</evidence>
<dbReference type="PANTHER" id="PTHR32552">
    <property type="entry name" value="FERRICHROME IRON RECEPTOR-RELATED"/>
    <property type="match status" value="1"/>
</dbReference>
<dbReference type="SUPFAM" id="SSF56935">
    <property type="entry name" value="Porins"/>
    <property type="match status" value="1"/>
</dbReference>
<feature type="domain" description="TonB-dependent receptor-like beta-barrel" evidence="16">
    <location>
        <begin position="264"/>
        <end position="663"/>
    </location>
</feature>
<dbReference type="InterPro" id="IPR000531">
    <property type="entry name" value="Beta-barrel_TonB"/>
</dbReference>
<evidence type="ECO:0000256" key="5">
    <source>
        <dbReference type="ARBA" id="ARBA00022496"/>
    </source>
</evidence>
<keyword evidence="19" id="KW-1185">Reference proteome</keyword>
<dbReference type="RefSeq" id="WP_165115409.1">
    <property type="nucleotide sequence ID" value="NZ_JAAKZG010000002.1"/>
</dbReference>
<dbReference type="PANTHER" id="PTHR32552:SF68">
    <property type="entry name" value="FERRICHROME OUTER MEMBRANE TRANSPORTER_PHAGE RECEPTOR"/>
    <property type="match status" value="1"/>
</dbReference>
<dbReference type="AlphaFoldDB" id="A0A7C9R5M3"/>
<dbReference type="EMBL" id="JAAKZG010000002">
    <property type="protein sequence ID" value="NGN40654.1"/>
    <property type="molecule type" value="Genomic_DNA"/>
</dbReference>
<keyword evidence="6 14" id="KW-0812">Transmembrane</keyword>
<comment type="similarity">
    <text evidence="2 14 15">Belongs to the TonB-dependent receptor family.</text>
</comment>
<dbReference type="Gene3D" id="2.40.170.20">
    <property type="entry name" value="TonB-dependent receptor, beta-barrel domain"/>
    <property type="match status" value="1"/>
</dbReference>
<evidence type="ECO:0000256" key="12">
    <source>
        <dbReference type="ARBA" id="ARBA00023170"/>
    </source>
</evidence>
<dbReference type="NCBIfam" id="NF010650">
    <property type="entry name" value="PRK14049.1"/>
    <property type="match status" value="1"/>
</dbReference>
<feature type="domain" description="TonB-dependent receptor plug" evidence="17">
    <location>
        <begin position="61"/>
        <end position="163"/>
    </location>
</feature>
<dbReference type="GO" id="GO:0015891">
    <property type="term" value="P:siderophore transport"/>
    <property type="evidence" value="ECO:0007669"/>
    <property type="project" value="InterPro"/>
</dbReference>
<dbReference type="CDD" id="cd01347">
    <property type="entry name" value="ligand_gated_channel"/>
    <property type="match status" value="1"/>
</dbReference>
<keyword evidence="7" id="KW-0732">Signal</keyword>
<dbReference type="PROSITE" id="PS52016">
    <property type="entry name" value="TONB_DEPENDENT_REC_3"/>
    <property type="match status" value="1"/>
</dbReference>
<evidence type="ECO:0000259" key="17">
    <source>
        <dbReference type="Pfam" id="PF07715"/>
    </source>
</evidence>
<keyword evidence="13 14" id="KW-0998">Cell outer membrane</keyword>
<reference evidence="18 19" key="1">
    <citation type="submission" date="2020-02" db="EMBL/GenBank/DDBJ databases">
        <title>Genome sequence of the type strain CGMCC 1.15528 of Mesorhizobium zhangyense.</title>
        <authorList>
            <person name="Gao J."/>
            <person name="Sun J."/>
        </authorList>
    </citation>
    <scope>NUCLEOTIDE SEQUENCE [LARGE SCALE GENOMIC DNA]</scope>
    <source>
        <strain evidence="18 19">CGMCC 1.15528</strain>
    </source>
</reference>
<evidence type="ECO:0000256" key="8">
    <source>
        <dbReference type="ARBA" id="ARBA00023004"/>
    </source>
</evidence>
<dbReference type="GO" id="GO:0009279">
    <property type="term" value="C:cell outer membrane"/>
    <property type="evidence" value="ECO:0007669"/>
    <property type="project" value="UniProtKB-SubCell"/>
</dbReference>
<accession>A0A7C9R5M3</accession>
<evidence type="ECO:0000256" key="14">
    <source>
        <dbReference type="PROSITE-ProRule" id="PRU01360"/>
    </source>
</evidence>
<evidence type="ECO:0000256" key="4">
    <source>
        <dbReference type="ARBA" id="ARBA00022452"/>
    </source>
</evidence>
<evidence type="ECO:0000259" key="16">
    <source>
        <dbReference type="Pfam" id="PF00593"/>
    </source>
</evidence>
<keyword evidence="4 14" id="KW-1134">Transmembrane beta strand</keyword>
<comment type="subcellular location">
    <subcellularLocation>
        <location evidence="1 14">Cell outer membrane</location>
        <topology evidence="1 14">Multi-pass membrane protein</topology>
    </subcellularLocation>
</comment>
<protein>
    <submittedName>
        <fullName evidence="18">TonB-dependent siderophore receptor</fullName>
    </submittedName>
</protein>
<keyword evidence="8" id="KW-0408">Iron</keyword>
<keyword evidence="9" id="KW-0406">Ion transport</keyword>
<dbReference type="GO" id="GO:0038023">
    <property type="term" value="F:signaling receptor activity"/>
    <property type="evidence" value="ECO:0007669"/>
    <property type="project" value="InterPro"/>
</dbReference>
<keyword evidence="3 14" id="KW-0813">Transport</keyword>
<sequence length="692" mass="76331">MLLLGGAAIFVSNQGAYAQEDQNAIVLDAVTVEAQSNEILKQEGYVAKQDRIGTKTDTPIAKIPQAISTVTQKQIEDQEPRTLNEALSYTASANPNSFGYDTRNDAFFLRGFPAYYNGMFRDGLRQYNAPTAMFKTEPYGLEGITILKGPASSLYGVSGPGGIVNLVTKRPKEETFREVEVLLGENNRYQTGFDFSGKANEDGTLLYRLTGLGRDSDTFLEGYSDDKLYIAPALTFKPDEDTKLTILGELSRTKTGGTAFFYNPAPGEVSDLYEGDPAYNDYTQGQGRIGYEFEHRFNDLLTVRQNLRYSKADADLEYSGHYPVGADLARYWGHYKENVATFTVDNMAQFTFDTGPVSHVAIAGIDYTYADYDSAGAVSYVSADDIKNMPLAFAGSQKMSNVGVYAQDQLTWDALTLFGSARYDWVDTKAVNTSEVETSQKDGHFSGRIGLSYETPWGLIPYLNYSSSFAPNIGFVSAEGTNIRSAAKPTAAEQKEIGVKYQIPDTNLLISAALFDIKQKDGVVYDGTFDEDGQQRQRQLDLHSRGIELEANASFDNGFGLIASYTHLKMTIDKGLADTEGKELSATPNDIFSLWGNYQFNDGQLAGLGLGAGVRYVGESFGNDQNTIDNEDRVFVDAALSYDFGKRFDNLEGVKLQINAKNLFDERKVICSAGNCYRDEGRSIMGSLRYRF</sequence>